<dbReference type="OrthoDB" id="409642at2759"/>
<dbReference type="AlphaFoldDB" id="A0A0N5D9A4"/>
<accession>A0A0N5D9A4</accession>
<dbReference type="InterPro" id="IPR043225">
    <property type="entry name" value="BACK_BTBD8"/>
</dbReference>
<proteinExistence type="predicted"/>
<reference evidence="4" key="1">
    <citation type="submission" date="2017-02" db="UniProtKB">
        <authorList>
            <consortium name="WormBaseParasite"/>
        </authorList>
    </citation>
    <scope>IDENTIFICATION</scope>
</reference>
<evidence type="ECO:0000313" key="4">
    <source>
        <dbReference type="WBParaSite" id="TCLT_0000971101-mRNA-1"/>
    </source>
</evidence>
<evidence type="ECO:0000259" key="1">
    <source>
        <dbReference type="Pfam" id="PF26017"/>
    </source>
</evidence>
<evidence type="ECO:0000313" key="3">
    <source>
        <dbReference type="Proteomes" id="UP000276776"/>
    </source>
</evidence>
<dbReference type="Pfam" id="PF26017">
    <property type="entry name" value="BACK_BTBD8"/>
    <property type="match status" value="1"/>
</dbReference>
<sequence length="119" mass="13400">MDVLLGCQRLQVSLPRSKSSAQIIQGLVNDLVEYMQEFLLQSFDLIVASESFKSQGKGLALNLTLIEDIFPTVIHTLSADIAIQTYLNLKELVKIVTSEQIFDENSGQREEQDKWNLVS</sequence>
<name>A0A0N5D9A4_THECL</name>
<protein>
    <submittedName>
        <fullName evidence="4">DUF4371 domain-containing protein</fullName>
    </submittedName>
</protein>
<organism evidence="4">
    <name type="scientific">Thelazia callipaeda</name>
    <name type="common">Oriental eyeworm</name>
    <name type="synonym">Parasitic nematode</name>
    <dbReference type="NCBI Taxonomy" id="103827"/>
    <lineage>
        <taxon>Eukaryota</taxon>
        <taxon>Metazoa</taxon>
        <taxon>Ecdysozoa</taxon>
        <taxon>Nematoda</taxon>
        <taxon>Chromadorea</taxon>
        <taxon>Rhabditida</taxon>
        <taxon>Spirurina</taxon>
        <taxon>Spiruromorpha</taxon>
        <taxon>Thelazioidea</taxon>
        <taxon>Thelaziidae</taxon>
        <taxon>Thelazia</taxon>
    </lineage>
</organism>
<gene>
    <name evidence="2" type="ORF">TCLT_LOCUS9700</name>
</gene>
<dbReference type="WBParaSite" id="TCLT_0000971101-mRNA-1">
    <property type="protein sequence ID" value="TCLT_0000971101-mRNA-1"/>
    <property type="gene ID" value="TCLT_0000971101"/>
</dbReference>
<keyword evidence="3" id="KW-1185">Reference proteome</keyword>
<evidence type="ECO:0000313" key="2">
    <source>
        <dbReference type="EMBL" id="VDN07353.1"/>
    </source>
</evidence>
<dbReference type="Proteomes" id="UP000276776">
    <property type="component" value="Unassembled WGS sequence"/>
</dbReference>
<feature type="domain" description="BTBD8 BACK" evidence="1">
    <location>
        <begin position="2"/>
        <end position="47"/>
    </location>
</feature>
<dbReference type="STRING" id="103827.A0A0N5D9A4"/>
<dbReference type="EMBL" id="UYYF01004857">
    <property type="protein sequence ID" value="VDN07353.1"/>
    <property type="molecule type" value="Genomic_DNA"/>
</dbReference>
<reference evidence="2 3" key="2">
    <citation type="submission" date="2018-11" db="EMBL/GenBank/DDBJ databases">
        <authorList>
            <consortium name="Pathogen Informatics"/>
        </authorList>
    </citation>
    <scope>NUCLEOTIDE SEQUENCE [LARGE SCALE GENOMIC DNA]</scope>
</reference>